<name>A0A142BDE3_9GAMM</name>
<gene>
    <name evidence="2" type="ORF">EZMO1_2717</name>
</gene>
<feature type="compositionally biased region" description="Polar residues" evidence="1">
    <location>
        <begin position="108"/>
        <end position="126"/>
    </location>
</feature>
<dbReference type="Proteomes" id="UP000071065">
    <property type="component" value="Chromosome"/>
</dbReference>
<reference evidence="2 3" key="1">
    <citation type="journal article" date="2016" name="Front. Microbiol.">
        <title>Genomic Insight into the Host-Endosymbiont Relationship of Endozoicomonas montiporae CL-33(T) with its Coral Host.</title>
        <authorList>
            <person name="Ding J.-Y."/>
            <person name="Shiu J.-H."/>
            <person name="Chen W.-M."/>
            <person name="Chiang Y.-R."/>
            <person name="Tang S.-L."/>
        </authorList>
    </citation>
    <scope>NUCLEOTIDE SEQUENCE [LARGE SCALE GENOMIC DNA]</scope>
    <source>
        <strain evidence="2 3">CL-33</strain>
    </source>
</reference>
<dbReference type="EMBL" id="CP013251">
    <property type="protein sequence ID" value="AMO56769.1"/>
    <property type="molecule type" value="Genomic_DNA"/>
</dbReference>
<sequence>MNQLATEPFASLFAQNTEYCSLINSTLLLCSDQKQRSQSMMLWVKKVSEYSFFPGSALSKFADAWLNSAGNSFKPLAYVDLLQRMQSPSAKQQLDGFYHQLLTQQPEWPTGTSDSTSEKNVQTKNKQSGKLKRLLSKPTIDTGWQHTPTGKGFSVTRMILEEPPFKKSVEGAGNLSRPAVFYMNRTTLKELKTTYSLWERSRSEFSPGPGELESTDTLRTFRTAATSSTFSTALGASFGMQEDNHLDDSNSMQGQHAYIRNQPSNHPSFEHMTDQFFHWLHQQCPNPNTSWLMPESVQGDEKITVPAGRYNTPPHAEQIGLISKGGDVSEEFSWPAPKKSLIREGIDEEAVLIDTELMKQLFKEFLESRTQSELKPPIAQRSLARNG</sequence>
<evidence type="ECO:0000313" key="2">
    <source>
        <dbReference type="EMBL" id="AMO56769.1"/>
    </source>
</evidence>
<dbReference type="PATRIC" id="fig|570277.3.peg.2933"/>
<organism evidence="2 3">
    <name type="scientific">Endozoicomonas montiporae CL-33</name>
    <dbReference type="NCBI Taxonomy" id="570277"/>
    <lineage>
        <taxon>Bacteria</taxon>
        <taxon>Pseudomonadati</taxon>
        <taxon>Pseudomonadota</taxon>
        <taxon>Gammaproteobacteria</taxon>
        <taxon>Oceanospirillales</taxon>
        <taxon>Endozoicomonadaceae</taxon>
        <taxon>Endozoicomonas</taxon>
    </lineage>
</organism>
<protein>
    <submittedName>
        <fullName evidence="2">Uncharacterized protein</fullName>
    </submittedName>
</protein>
<dbReference type="KEGG" id="emp:EZMO1_2717"/>
<proteinExistence type="predicted"/>
<feature type="region of interest" description="Disordered" evidence="1">
    <location>
        <begin position="108"/>
        <end position="130"/>
    </location>
</feature>
<accession>A0A142BDE3</accession>
<dbReference type="AlphaFoldDB" id="A0A142BDE3"/>
<evidence type="ECO:0000313" key="3">
    <source>
        <dbReference type="Proteomes" id="UP000071065"/>
    </source>
</evidence>
<evidence type="ECO:0000256" key="1">
    <source>
        <dbReference type="SAM" id="MobiDB-lite"/>
    </source>
</evidence>